<dbReference type="EMBL" id="JASBNA010000018">
    <property type="protein sequence ID" value="KAK7685937.1"/>
    <property type="molecule type" value="Genomic_DNA"/>
</dbReference>
<protein>
    <submittedName>
        <fullName evidence="2">Uncharacterized protein</fullName>
    </submittedName>
</protein>
<keyword evidence="3" id="KW-1185">Reference proteome</keyword>
<comment type="caution">
    <text evidence="2">The sequence shown here is derived from an EMBL/GenBank/DDBJ whole genome shotgun (WGS) entry which is preliminary data.</text>
</comment>
<feature type="region of interest" description="Disordered" evidence="1">
    <location>
        <begin position="1"/>
        <end position="139"/>
    </location>
</feature>
<dbReference type="Proteomes" id="UP001385951">
    <property type="component" value="Unassembled WGS sequence"/>
</dbReference>
<feature type="compositionally biased region" description="Low complexity" evidence="1">
    <location>
        <begin position="119"/>
        <end position="139"/>
    </location>
</feature>
<feature type="compositionally biased region" description="Polar residues" evidence="1">
    <location>
        <begin position="79"/>
        <end position="95"/>
    </location>
</feature>
<evidence type="ECO:0000256" key="1">
    <source>
        <dbReference type="SAM" id="MobiDB-lite"/>
    </source>
</evidence>
<name>A0AAW0G346_9APHY</name>
<evidence type="ECO:0000313" key="2">
    <source>
        <dbReference type="EMBL" id="KAK7685937.1"/>
    </source>
</evidence>
<gene>
    <name evidence="2" type="ORF">QCA50_010746</name>
</gene>
<accession>A0AAW0G346</accession>
<evidence type="ECO:0000313" key="3">
    <source>
        <dbReference type="Proteomes" id="UP001385951"/>
    </source>
</evidence>
<reference evidence="2 3" key="1">
    <citation type="submission" date="2022-09" db="EMBL/GenBank/DDBJ databases">
        <authorList>
            <person name="Palmer J.M."/>
        </authorList>
    </citation>
    <scope>NUCLEOTIDE SEQUENCE [LARGE SCALE GENOMIC DNA]</scope>
    <source>
        <strain evidence="2 3">DSM 7382</strain>
    </source>
</reference>
<proteinExistence type="predicted"/>
<sequence length="392" mass="42287">MVRRVAPDDNEVASVSKRRRVTGKPVADSVPAGVNTEDPPVQTLAGGAGALDGADAAAVDSSEAGNSEPAVPQDAGVSEPSSGESELVTESQTAPHNKEVASAGTPEPPRPITPDIVASATPLSPATPTPTRSRTKTYTSPTKVVPATIVRAVTTLASVPFRPLPLGFRPYLTDDAVQRLNKALRYSSQVPPVYAVSRLPEKLFWATRPEEPEIDMSQYIMQGKHRVKVLVIGEIKKGYLMGTVTNKGSASVKIKPLLVADGNRLDTIMKGFATSSAVVDPQINAVGLHMSKSVGVNNVFFTDLYDGRDGYKKKTEMEKLTMDQFRPADIVFAEGYIQRYCYWVDGKKKMDGDAVDWAQSPYRVGIELTALSLVATPRDFEVESEEEPEVDL</sequence>
<dbReference type="AlphaFoldDB" id="A0AAW0G346"/>
<organism evidence="2 3">
    <name type="scientific">Cerrena zonata</name>
    <dbReference type="NCBI Taxonomy" id="2478898"/>
    <lineage>
        <taxon>Eukaryota</taxon>
        <taxon>Fungi</taxon>
        <taxon>Dikarya</taxon>
        <taxon>Basidiomycota</taxon>
        <taxon>Agaricomycotina</taxon>
        <taxon>Agaricomycetes</taxon>
        <taxon>Polyporales</taxon>
        <taxon>Cerrenaceae</taxon>
        <taxon>Cerrena</taxon>
    </lineage>
</organism>